<proteinExistence type="predicted"/>
<sequence length="201" mass="22538">MSYVEGLSFKAFAHNSTTTEIAEDIYAVGRIMETVSYTKRELPLQVGVIGLKMLHPRIHCRPSLEQVEVWLQDLITTRADGYRGKDGLRDQIMGQGGSTASKSRWPRWRWLLKIVIGVVFLSNMTFSVFAIYTVETHCLKNQAKLLELYEGSFTLTKVQNSILGDVGLGWLKAPLPNPPTLVCHTPLHEAVNWGRGLVNLA</sequence>
<dbReference type="Proteomes" id="UP000747542">
    <property type="component" value="Unassembled WGS sequence"/>
</dbReference>
<protein>
    <submittedName>
        <fullName evidence="3">Uncharacterized protein</fullName>
    </submittedName>
</protein>
<dbReference type="EMBL" id="JAHLQT010045221">
    <property type="protein sequence ID" value="KAG7154109.1"/>
    <property type="molecule type" value="Genomic_DNA"/>
</dbReference>
<keyword evidence="1" id="KW-1133">Transmembrane helix</keyword>
<name>A0A8J5JB72_HOMAM</name>
<accession>A0A8J5JB72</accession>
<gene>
    <name evidence="3" type="ORF">Hamer_G028442</name>
    <name evidence="2" type="ORF">Hamer_G032119</name>
</gene>
<dbReference type="AlphaFoldDB" id="A0A8J5JB72"/>
<evidence type="ECO:0000313" key="4">
    <source>
        <dbReference type="Proteomes" id="UP000747542"/>
    </source>
</evidence>
<keyword evidence="4" id="KW-1185">Reference proteome</keyword>
<dbReference type="EMBL" id="JAHLQT010047069">
    <property type="protein sequence ID" value="KAG7153426.1"/>
    <property type="molecule type" value="Genomic_DNA"/>
</dbReference>
<comment type="caution">
    <text evidence="3">The sequence shown here is derived from an EMBL/GenBank/DDBJ whole genome shotgun (WGS) entry which is preliminary data.</text>
</comment>
<keyword evidence="1" id="KW-0472">Membrane</keyword>
<evidence type="ECO:0000313" key="3">
    <source>
        <dbReference type="EMBL" id="KAG7154109.1"/>
    </source>
</evidence>
<reference evidence="3" key="1">
    <citation type="journal article" date="2021" name="Sci. Adv.">
        <title>The American lobster genome reveals insights on longevity, neural, and immune adaptations.</title>
        <authorList>
            <person name="Polinski J.M."/>
            <person name="Zimin A.V."/>
            <person name="Clark K.F."/>
            <person name="Kohn A.B."/>
            <person name="Sadowski N."/>
            <person name="Timp W."/>
            <person name="Ptitsyn A."/>
            <person name="Khanna P."/>
            <person name="Romanova D.Y."/>
            <person name="Williams P."/>
            <person name="Greenwood S.J."/>
            <person name="Moroz L.L."/>
            <person name="Walt D.R."/>
            <person name="Bodnar A.G."/>
        </authorList>
    </citation>
    <scope>NUCLEOTIDE SEQUENCE</scope>
    <source>
        <strain evidence="3">GMGI-L3</strain>
    </source>
</reference>
<evidence type="ECO:0000313" key="2">
    <source>
        <dbReference type="EMBL" id="KAG7153426.1"/>
    </source>
</evidence>
<organism evidence="3 4">
    <name type="scientific">Homarus americanus</name>
    <name type="common">American lobster</name>
    <dbReference type="NCBI Taxonomy" id="6706"/>
    <lineage>
        <taxon>Eukaryota</taxon>
        <taxon>Metazoa</taxon>
        <taxon>Ecdysozoa</taxon>
        <taxon>Arthropoda</taxon>
        <taxon>Crustacea</taxon>
        <taxon>Multicrustacea</taxon>
        <taxon>Malacostraca</taxon>
        <taxon>Eumalacostraca</taxon>
        <taxon>Eucarida</taxon>
        <taxon>Decapoda</taxon>
        <taxon>Pleocyemata</taxon>
        <taxon>Astacidea</taxon>
        <taxon>Nephropoidea</taxon>
        <taxon>Nephropidae</taxon>
        <taxon>Homarus</taxon>
    </lineage>
</organism>
<evidence type="ECO:0000256" key="1">
    <source>
        <dbReference type="SAM" id="Phobius"/>
    </source>
</evidence>
<feature type="transmembrane region" description="Helical" evidence="1">
    <location>
        <begin position="110"/>
        <end position="132"/>
    </location>
</feature>
<keyword evidence="1" id="KW-0812">Transmembrane</keyword>